<name>A0ACB7V6C4_DIOAL</name>
<evidence type="ECO:0000313" key="2">
    <source>
        <dbReference type="Proteomes" id="UP000827976"/>
    </source>
</evidence>
<reference evidence="2" key="1">
    <citation type="journal article" date="2022" name="Nat. Commun.">
        <title>Chromosome evolution and the genetic basis of agronomically important traits in greater yam.</title>
        <authorList>
            <person name="Bredeson J.V."/>
            <person name="Lyons J.B."/>
            <person name="Oniyinde I.O."/>
            <person name="Okereke N.R."/>
            <person name="Kolade O."/>
            <person name="Nnabue I."/>
            <person name="Nwadili C.O."/>
            <person name="Hribova E."/>
            <person name="Parker M."/>
            <person name="Nwogha J."/>
            <person name="Shu S."/>
            <person name="Carlson J."/>
            <person name="Kariba R."/>
            <person name="Muthemba S."/>
            <person name="Knop K."/>
            <person name="Barton G.J."/>
            <person name="Sherwood A.V."/>
            <person name="Lopez-Montes A."/>
            <person name="Asiedu R."/>
            <person name="Jamnadass R."/>
            <person name="Muchugi A."/>
            <person name="Goodstein D."/>
            <person name="Egesi C.N."/>
            <person name="Featherston J."/>
            <person name="Asfaw A."/>
            <person name="Simpson G.G."/>
            <person name="Dolezel J."/>
            <person name="Hendre P.S."/>
            <person name="Van Deynze A."/>
            <person name="Kumar P.L."/>
            <person name="Obidiegwu J.E."/>
            <person name="Bhattacharjee R."/>
            <person name="Rokhsar D.S."/>
        </authorList>
    </citation>
    <scope>NUCLEOTIDE SEQUENCE [LARGE SCALE GENOMIC DNA]</scope>
    <source>
        <strain evidence="2">cv. TDa95/00328</strain>
    </source>
</reference>
<dbReference type="Proteomes" id="UP000827976">
    <property type="component" value="Chromosome 11"/>
</dbReference>
<dbReference type="EMBL" id="CM037021">
    <property type="protein sequence ID" value="KAH7669010.1"/>
    <property type="molecule type" value="Genomic_DNA"/>
</dbReference>
<comment type="caution">
    <text evidence="1">The sequence shown here is derived from an EMBL/GenBank/DDBJ whole genome shotgun (WGS) entry which is preliminary data.</text>
</comment>
<evidence type="ECO:0000313" key="1">
    <source>
        <dbReference type="EMBL" id="KAH7669010.1"/>
    </source>
</evidence>
<organism evidence="1 2">
    <name type="scientific">Dioscorea alata</name>
    <name type="common">Purple yam</name>
    <dbReference type="NCBI Taxonomy" id="55571"/>
    <lineage>
        <taxon>Eukaryota</taxon>
        <taxon>Viridiplantae</taxon>
        <taxon>Streptophyta</taxon>
        <taxon>Embryophyta</taxon>
        <taxon>Tracheophyta</taxon>
        <taxon>Spermatophyta</taxon>
        <taxon>Magnoliopsida</taxon>
        <taxon>Liliopsida</taxon>
        <taxon>Dioscoreales</taxon>
        <taxon>Dioscoreaceae</taxon>
        <taxon>Dioscorea</taxon>
    </lineage>
</organism>
<proteinExistence type="predicted"/>
<protein>
    <submittedName>
        <fullName evidence="1">FERM/acyl-CoA-binding protein</fullName>
    </submittedName>
</protein>
<sequence length="322" mass="35185">MEFLGDLLLSVVVSIAVALLIVVIFAIGDLEHRADGKRVAVVDDLGVDEKLKRSGRESEGEDEIVGGISVDLFSSCVGDAEVLEFNPEMEIEGLNCARAGEVDLEEKNFEVVEGGKMKLEEEEEGEKKKGLMIGVEDDWEGIERSEVVKRFGVACKYSGSADGGMALSKLGGDVRLRLYGLRKVAIEGPCYQPQPMALKVSARAKWQAWQKLGNMNPEVAMEQYINLLSESIPGWMEQLTSGTANKQDSSDSSGPWQSITEKLDVASPLHGKLTSGTDRSPEDCIRECEATVGTEYFGHGLPKTVLFNLLSPSPVRFLNLLW</sequence>
<gene>
    <name evidence="1" type="ORF">IHE45_11G048500</name>
</gene>
<keyword evidence="2" id="KW-1185">Reference proteome</keyword>
<accession>A0ACB7V6C4</accession>